<dbReference type="Proteomes" id="UP000231414">
    <property type="component" value="Unassembled WGS sequence"/>
</dbReference>
<comment type="caution">
    <text evidence="2">The sequence shown here is derived from an EMBL/GenBank/DDBJ whole genome shotgun (WGS) entry which is preliminary data.</text>
</comment>
<feature type="domain" description="NAD(P)-binding" evidence="1">
    <location>
        <begin position="13"/>
        <end position="327"/>
    </location>
</feature>
<dbReference type="AlphaFoldDB" id="A0A2H0X958"/>
<evidence type="ECO:0000259" key="1">
    <source>
        <dbReference type="Pfam" id="PF16363"/>
    </source>
</evidence>
<accession>A0A2H0X958</accession>
<dbReference type="NCBIfam" id="TIGR02622">
    <property type="entry name" value="CDP_4_6_dhtase"/>
    <property type="match status" value="1"/>
</dbReference>
<organism evidence="2 3">
    <name type="scientific">candidate division WWE3 bacterium CG08_land_8_20_14_0_20_43_13</name>
    <dbReference type="NCBI Taxonomy" id="1975087"/>
    <lineage>
        <taxon>Bacteria</taxon>
        <taxon>Katanobacteria</taxon>
    </lineage>
</organism>
<name>A0A2H0X958_UNCKA</name>
<protein>
    <submittedName>
        <fullName evidence="2">CDP-glucose 4,6-dehydratase</fullName>
    </submittedName>
</protein>
<dbReference type="EMBL" id="PEYW01000039">
    <property type="protein sequence ID" value="PIS20638.1"/>
    <property type="molecule type" value="Genomic_DNA"/>
</dbReference>
<dbReference type="InterPro" id="IPR036291">
    <property type="entry name" value="NAD(P)-bd_dom_sf"/>
</dbReference>
<dbReference type="InterPro" id="IPR013445">
    <property type="entry name" value="CDP_4_6_deHydtase"/>
</dbReference>
<dbReference type="CDD" id="cd05252">
    <property type="entry name" value="CDP_GD_SDR_e"/>
    <property type="match status" value="1"/>
</dbReference>
<evidence type="ECO:0000313" key="3">
    <source>
        <dbReference type="Proteomes" id="UP000231414"/>
    </source>
</evidence>
<dbReference type="Gene3D" id="3.90.25.10">
    <property type="entry name" value="UDP-galactose 4-epimerase, domain 1"/>
    <property type="match status" value="1"/>
</dbReference>
<reference evidence="3" key="1">
    <citation type="submission" date="2017-09" db="EMBL/GenBank/DDBJ databases">
        <title>Depth-based differentiation of microbial function through sediment-hosted aquifers and enrichment of novel symbionts in the deep terrestrial subsurface.</title>
        <authorList>
            <person name="Probst A.J."/>
            <person name="Ladd B."/>
            <person name="Jarett J.K."/>
            <person name="Geller-Mcgrath D.E."/>
            <person name="Sieber C.M.K."/>
            <person name="Emerson J.B."/>
            <person name="Anantharaman K."/>
            <person name="Thomas B.C."/>
            <person name="Malmstrom R."/>
            <person name="Stieglmeier M."/>
            <person name="Klingl A."/>
            <person name="Woyke T."/>
            <person name="Ryan C.M."/>
            <person name="Banfield J.F."/>
        </authorList>
    </citation>
    <scope>NUCLEOTIDE SEQUENCE [LARGE SCALE GENOMIC DNA]</scope>
</reference>
<dbReference type="Pfam" id="PF16363">
    <property type="entry name" value="GDP_Man_Dehyd"/>
    <property type="match status" value="1"/>
</dbReference>
<dbReference type="SUPFAM" id="SSF51735">
    <property type="entry name" value="NAD(P)-binding Rossmann-fold domains"/>
    <property type="match status" value="1"/>
</dbReference>
<gene>
    <name evidence="2" type="primary">rfbG</name>
    <name evidence="2" type="ORF">COT52_02725</name>
</gene>
<proteinExistence type="predicted"/>
<dbReference type="PANTHER" id="PTHR43000">
    <property type="entry name" value="DTDP-D-GLUCOSE 4,6-DEHYDRATASE-RELATED"/>
    <property type="match status" value="1"/>
</dbReference>
<dbReference type="InterPro" id="IPR016040">
    <property type="entry name" value="NAD(P)-bd_dom"/>
</dbReference>
<sequence>MKLEEFYKNKRIIITGNTGFKGSWLTKLLLQSQAQVIGLALEPPSQPNLFTILNLESQIYRFNHDIRDSEAVTRIFQQTQPEIVFHLAAQPLVRDSYEQPLFTWQTNLLGTVNVLEAIRKTPAVKAAVMITTDKVYENKEWIWGYRENDELGGYDPYSGSKAAAELAVKSYRRSFFNPNDYLTKHQTLIATARAGNVIGGGDWAKDRLVTDIVRSIFEKKEVITLRNPQAIRPWQFVLEPLLGYITLAKRLYEGEKAFADAWNFAPDDSNFITVEELVKQAIAISEQGSYQIQADPNKHETNLLKLDAMKSKSQLGWRPRLDINETLNWTFDWYKNFYQNEEMQSSTSRQITEFLGLAGET</sequence>
<dbReference type="Gene3D" id="3.40.50.720">
    <property type="entry name" value="NAD(P)-binding Rossmann-like Domain"/>
    <property type="match status" value="1"/>
</dbReference>
<evidence type="ECO:0000313" key="2">
    <source>
        <dbReference type="EMBL" id="PIS20638.1"/>
    </source>
</evidence>